<keyword evidence="2" id="KW-1185">Reference proteome</keyword>
<evidence type="ECO:0000313" key="2">
    <source>
        <dbReference type="Proteomes" id="UP000078551"/>
    </source>
</evidence>
<sequence length="170" mass="19414">MTTFDEIKSSSPDMFPESVHVECREGWAGIVASFLLDARMVCIANATDLRVLAVRQDLGALRIDAEYESADKWLFSRFLLLAEFRSRVTCEECGRPGHMRTTGGWKRCRCDEHSTPEEREQPPRPAWTLGRETSKGFLWYDQAIDDVRIVDDLASIGMPAHHIERRKDGL</sequence>
<reference evidence="1 2" key="1">
    <citation type="submission" date="2015-11" db="EMBL/GenBank/DDBJ databases">
        <title>The limits of bacterial species coexistence and the symbiotic plasmid transference in sympatric Rhizobium populations.</title>
        <authorList>
            <person name="Perez-Carrascal O.M."/>
            <person name="VanInsberghe D."/>
            <person name="Juarez S."/>
            <person name="Polz M.F."/>
            <person name="Vinuesa P."/>
            <person name="Gonzalez V."/>
        </authorList>
    </citation>
    <scope>NUCLEOTIDE SEQUENCE [LARGE SCALE GENOMIC DNA]</scope>
    <source>
        <strain evidence="1 2">N771</strain>
        <plasmid evidence="1 2">pRphaN771a</plasmid>
    </source>
</reference>
<proteinExistence type="predicted"/>
<protein>
    <submittedName>
        <fullName evidence="1">Uncharacterized protein</fullName>
    </submittedName>
</protein>
<name>A0ABN4QNI0_9HYPH</name>
<geneLocation type="plasmid" evidence="1 2">
    <name>pRphaN771a</name>
</geneLocation>
<dbReference type="Proteomes" id="UP000078551">
    <property type="component" value="Plasmid pRphaN771a"/>
</dbReference>
<gene>
    <name evidence="1" type="ORF">AMC81_PA00059</name>
</gene>
<dbReference type="EMBL" id="CP013569">
    <property type="protein sequence ID" value="ANL87082.1"/>
    <property type="molecule type" value="Genomic_DNA"/>
</dbReference>
<evidence type="ECO:0000313" key="1">
    <source>
        <dbReference type="EMBL" id="ANL87082.1"/>
    </source>
</evidence>
<accession>A0ABN4QNI0</accession>
<organism evidence="1 2">
    <name type="scientific">Rhizobium phaseoli</name>
    <dbReference type="NCBI Taxonomy" id="396"/>
    <lineage>
        <taxon>Bacteria</taxon>
        <taxon>Pseudomonadati</taxon>
        <taxon>Pseudomonadota</taxon>
        <taxon>Alphaproteobacteria</taxon>
        <taxon>Hyphomicrobiales</taxon>
        <taxon>Rhizobiaceae</taxon>
        <taxon>Rhizobium/Agrobacterium group</taxon>
        <taxon>Rhizobium</taxon>
    </lineage>
</organism>
<dbReference type="RefSeq" id="WP_064832701.1">
    <property type="nucleotide sequence ID" value="NZ_CP013569.1"/>
</dbReference>
<keyword evidence="1" id="KW-0614">Plasmid</keyword>